<proteinExistence type="inferred from homology"/>
<name>A0ABN7Y9G5_9BURK</name>
<dbReference type="Pfam" id="PF13440">
    <property type="entry name" value="Polysacc_synt_3"/>
    <property type="match status" value="1"/>
</dbReference>
<feature type="transmembrane region" description="Helical" evidence="7">
    <location>
        <begin position="444"/>
        <end position="467"/>
    </location>
</feature>
<evidence type="ECO:0000256" key="1">
    <source>
        <dbReference type="ARBA" id="ARBA00004651"/>
    </source>
</evidence>
<keyword evidence="3" id="KW-1003">Cell membrane</keyword>
<protein>
    <recommendedName>
        <fullName evidence="10">Polysaccharide biosynthesis protein</fullName>
    </recommendedName>
</protein>
<evidence type="ECO:0000256" key="5">
    <source>
        <dbReference type="ARBA" id="ARBA00022989"/>
    </source>
</evidence>
<keyword evidence="9" id="KW-1185">Reference proteome</keyword>
<keyword evidence="4 7" id="KW-0812">Transmembrane</keyword>
<dbReference type="InterPro" id="IPR050833">
    <property type="entry name" value="Poly_Biosynth_Transport"/>
</dbReference>
<feature type="transmembrane region" description="Helical" evidence="7">
    <location>
        <begin position="410"/>
        <end position="432"/>
    </location>
</feature>
<feature type="transmembrane region" description="Helical" evidence="7">
    <location>
        <begin position="145"/>
        <end position="165"/>
    </location>
</feature>
<evidence type="ECO:0000256" key="4">
    <source>
        <dbReference type="ARBA" id="ARBA00022692"/>
    </source>
</evidence>
<feature type="transmembrane region" description="Helical" evidence="7">
    <location>
        <begin position="44"/>
        <end position="67"/>
    </location>
</feature>
<evidence type="ECO:0000313" key="9">
    <source>
        <dbReference type="Proteomes" id="UP000701702"/>
    </source>
</evidence>
<dbReference type="RefSeq" id="WP_224000915.1">
    <property type="nucleotide sequence ID" value="NZ_CAJZAF010000006.1"/>
</dbReference>
<dbReference type="PANTHER" id="PTHR30250:SF10">
    <property type="entry name" value="LIPOPOLYSACCHARIDE BIOSYNTHESIS PROTEIN WZXC"/>
    <property type="match status" value="1"/>
</dbReference>
<evidence type="ECO:0000256" key="7">
    <source>
        <dbReference type="SAM" id="Phobius"/>
    </source>
</evidence>
<dbReference type="EMBL" id="CAJZAF010000006">
    <property type="protein sequence ID" value="CAG9168817.1"/>
    <property type="molecule type" value="Genomic_DNA"/>
</dbReference>
<feature type="transmembrane region" description="Helical" evidence="7">
    <location>
        <begin position="379"/>
        <end position="398"/>
    </location>
</feature>
<dbReference type="PANTHER" id="PTHR30250">
    <property type="entry name" value="PST FAMILY PREDICTED COLANIC ACID TRANSPORTER"/>
    <property type="match status" value="1"/>
</dbReference>
<comment type="subcellular location">
    <subcellularLocation>
        <location evidence="1">Cell membrane</location>
        <topology evidence="1">Multi-pass membrane protein</topology>
    </subcellularLocation>
</comment>
<feature type="transmembrane region" description="Helical" evidence="7">
    <location>
        <begin position="283"/>
        <end position="306"/>
    </location>
</feature>
<keyword evidence="6 7" id="KW-0472">Membrane</keyword>
<evidence type="ECO:0000256" key="6">
    <source>
        <dbReference type="ARBA" id="ARBA00023136"/>
    </source>
</evidence>
<accession>A0ABN7Y9G5</accession>
<evidence type="ECO:0000256" key="3">
    <source>
        <dbReference type="ARBA" id="ARBA00022475"/>
    </source>
</evidence>
<evidence type="ECO:0008006" key="10">
    <source>
        <dbReference type="Google" id="ProtNLM"/>
    </source>
</evidence>
<organism evidence="8 9">
    <name type="scientific">Cupriavidus pinatubonensis</name>
    <dbReference type="NCBI Taxonomy" id="248026"/>
    <lineage>
        <taxon>Bacteria</taxon>
        <taxon>Pseudomonadati</taxon>
        <taxon>Pseudomonadota</taxon>
        <taxon>Betaproteobacteria</taxon>
        <taxon>Burkholderiales</taxon>
        <taxon>Burkholderiaceae</taxon>
        <taxon>Cupriavidus</taxon>
    </lineage>
</organism>
<feature type="transmembrane region" description="Helical" evidence="7">
    <location>
        <begin position="79"/>
        <end position="98"/>
    </location>
</feature>
<feature type="transmembrane region" description="Helical" evidence="7">
    <location>
        <begin position="318"/>
        <end position="345"/>
    </location>
</feature>
<evidence type="ECO:0000313" key="8">
    <source>
        <dbReference type="EMBL" id="CAG9168817.1"/>
    </source>
</evidence>
<gene>
    <name evidence="8" type="ORF">LMG23994_01435</name>
</gene>
<evidence type="ECO:0000256" key="2">
    <source>
        <dbReference type="ARBA" id="ARBA00007430"/>
    </source>
</evidence>
<keyword evidence="5 7" id="KW-1133">Transmembrane helix</keyword>
<feature type="transmembrane region" description="Helical" evidence="7">
    <location>
        <begin position="110"/>
        <end position="133"/>
    </location>
</feature>
<dbReference type="Proteomes" id="UP000701702">
    <property type="component" value="Unassembled WGS sequence"/>
</dbReference>
<comment type="similarity">
    <text evidence="2">Belongs to the polysaccharide synthase family.</text>
</comment>
<sequence length="505" mass="54167">MSLLSRSLGAAAWGYTGTLCKFILQFSVQSILARTLGPEAYGVFAAGVVVVSFAMFFGDVASSALILRAEIKAEEARFAFTWQLIVSALTTLVIYSVAPTIASLSVGESAAYSIRVLSLICIISAFGGVSCAILRRSLSFKKIQIAQVVGYIVGYVFVGLPYGLFCGANENALIFAWVTQALVTSILYYSFAPHSLRPLIFCQDGISLIRFGVNSFWANFGTWAINNVDRIVVSHKFSSVILGYYANSANLLASPLSQFFSTFQQVAFSAGAKAGSRAELARAFSSALALGSVSIAAFYAVTFGAAEKIVLIVYGQKWVGVVPVFQIFCIAFTFWGIGSLITPFLWASGAVKRDARTQILMALFLCGASFGAAKHGIDAVAIAVSCVFATRAILLLRVSVSIFSLSWRVILRLLASIGAYFWLTSTAVAWLFKNNLAGLPNVQNAVVVGLLFVLGIAAPLVLPAFFGPAYRDAVLGMFGVVQRGLVSLKMRRSGNYRAQKMSDEV</sequence>
<reference evidence="8 9" key="1">
    <citation type="submission" date="2021-08" db="EMBL/GenBank/DDBJ databases">
        <authorList>
            <person name="Peeters C."/>
        </authorList>
    </citation>
    <scope>NUCLEOTIDE SEQUENCE [LARGE SCALE GENOMIC DNA]</scope>
    <source>
        <strain evidence="8 9">LMG 23994</strain>
    </source>
</reference>
<feature type="transmembrane region" description="Helical" evidence="7">
    <location>
        <begin position="357"/>
        <end position="373"/>
    </location>
</feature>
<feature type="transmembrane region" description="Helical" evidence="7">
    <location>
        <begin position="12"/>
        <end position="32"/>
    </location>
</feature>
<comment type="caution">
    <text evidence="8">The sequence shown here is derived from an EMBL/GenBank/DDBJ whole genome shotgun (WGS) entry which is preliminary data.</text>
</comment>
<feature type="transmembrane region" description="Helical" evidence="7">
    <location>
        <begin position="171"/>
        <end position="191"/>
    </location>
</feature>